<reference evidence="2" key="1">
    <citation type="journal article" date="2014" name="Int. J. Syst. Evol. Microbiol.">
        <title>Complete genome sequence of Corynebacterium casei LMG S-19264T (=DSM 44701T), isolated from a smear-ripened cheese.</title>
        <authorList>
            <consortium name="US DOE Joint Genome Institute (JGI-PGF)"/>
            <person name="Walter F."/>
            <person name="Albersmeier A."/>
            <person name="Kalinowski J."/>
            <person name="Ruckert C."/>
        </authorList>
    </citation>
    <scope>NUCLEOTIDE SEQUENCE</scope>
    <source>
        <strain evidence="2">NBRC 110071</strain>
    </source>
</reference>
<sequence length="57" mass="6230">MIRLVIFALALTVFCKLFLNQEDAPTLDVEAADAADEHTRELAKDSPTSPKTLSPKS</sequence>
<evidence type="ECO:0000256" key="1">
    <source>
        <dbReference type="SAM" id="MobiDB-lite"/>
    </source>
</evidence>
<evidence type="ECO:0000313" key="2">
    <source>
        <dbReference type="EMBL" id="GLQ30212.1"/>
    </source>
</evidence>
<feature type="compositionally biased region" description="Low complexity" evidence="1">
    <location>
        <begin position="46"/>
        <end position="57"/>
    </location>
</feature>
<keyword evidence="3" id="KW-1185">Reference proteome</keyword>
<dbReference type="RefSeq" id="WP_284378806.1">
    <property type="nucleotide sequence ID" value="NZ_BSNM01000003.1"/>
</dbReference>
<proteinExistence type="predicted"/>
<accession>A0AA37S8N8</accession>
<feature type="compositionally biased region" description="Basic and acidic residues" evidence="1">
    <location>
        <begin position="35"/>
        <end position="44"/>
    </location>
</feature>
<name>A0AA37S8N8_9GAMM</name>
<comment type="caution">
    <text evidence="2">The sequence shown here is derived from an EMBL/GenBank/DDBJ whole genome shotgun (WGS) entry which is preliminary data.</text>
</comment>
<evidence type="ECO:0000313" key="3">
    <source>
        <dbReference type="Proteomes" id="UP001161389"/>
    </source>
</evidence>
<protein>
    <submittedName>
        <fullName evidence="2">Uncharacterized protein</fullName>
    </submittedName>
</protein>
<dbReference type="EMBL" id="BSNM01000003">
    <property type="protein sequence ID" value="GLQ30212.1"/>
    <property type="molecule type" value="Genomic_DNA"/>
</dbReference>
<organism evidence="2 3">
    <name type="scientific">Litoribrevibacter albus</name>
    <dbReference type="NCBI Taxonomy" id="1473156"/>
    <lineage>
        <taxon>Bacteria</taxon>
        <taxon>Pseudomonadati</taxon>
        <taxon>Pseudomonadota</taxon>
        <taxon>Gammaproteobacteria</taxon>
        <taxon>Oceanospirillales</taxon>
        <taxon>Oceanospirillaceae</taxon>
        <taxon>Litoribrevibacter</taxon>
    </lineage>
</organism>
<reference evidence="2" key="2">
    <citation type="submission" date="2023-01" db="EMBL/GenBank/DDBJ databases">
        <title>Draft genome sequence of Litoribrevibacter albus strain NBRC 110071.</title>
        <authorList>
            <person name="Sun Q."/>
            <person name="Mori K."/>
        </authorList>
    </citation>
    <scope>NUCLEOTIDE SEQUENCE</scope>
    <source>
        <strain evidence="2">NBRC 110071</strain>
    </source>
</reference>
<dbReference type="AlphaFoldDB" id="A0AA37S8N8"/>
<dbReference type="Proteomes" id="UP001161389">
    <property type="component" value="Unassembled WGS sequence"/>
</dbReference>
<feature type="region of interest" description="Disordered" evidence="1">
    <location>
        <begin position="30"/>
        <end position="57"/>
    </location>
</feature>
<gene>
    <name evidence="2" type="ORF">GCM10007876_06900</name>
</gene>